<organism evidence="1">
    <name type="scientific">Arundo donax</name>
    <name type="common">Giant reed</name>
    <name type="synonym">Donax arundinaceus</name>
    <dbReference type="NCBI Taxonomy" id="35708"/>
    <lineage>
        <taxon>Eukaryota</taxon>
        <taxon>Viridiplantae</taxon>
        <taxon>Streptophyta</taxon>
        <taxon>Embryophyta</taxon>
        <taxon>Tracheophyta</taxon>
        <taxon>Spermatophyta</taxon>
        <taxon>Magnoliopsida</taxon>
        <taxon>Liliopsida</taxon>
        <taxon>Poales</taxon>
        <taxon>Poaceae</taxon>
        <taxon>PACMAD clade</taxon>
        <taxon>Arundinoideae</taxon>
        <taxon>Arundineae</taxon>
        <taxon>Arundo</taxon>
    </lineage>
</organism>
<reference evidence="1" key="1">
    <citation type="submission" date="2014-09" db="EMBL/GenBank/DDBJ databases">
        <authorList>
            <person name="Magalhaes I.L.F."/>
            <person name="Oliveira U."/>
            <person name="Santos F.R."/>
            <person name="Vidigal T.H.D.A."/>
            <person name="Brescovit A.D."/>
            <person name="Santos A.J."/>
        </authorList>
    </citation>
    <scope>NUCLEOTIDE SEQUENCE</scope>
    <source>
        <tissue evidence="1">Shoot tissue taken approximately 20 cm above the soil surface</tissue>
    </source>
</reference>
<name>A0A0A8Y237_ARUDO</name>
<protein>
    <submittedName>
        <fullName evidence="1">Uncharacterized protein</fullName>
    </submittedName>
</protein>
<dbReference type="EMBL" id="GBRH01278645">
    <property type="protein sequence ID" value="JAD19250.1"/>
    <property type="molecule type" value="Transcribed_RNA"/>
</dbReference>
<reference evidence="1" key="2">
    <citation type="journal article" date="2015" name="Data Brief">
        <title>Shoot transcriptome of the giant reed, Arundo donax.</title>
        <authorList>
            <person name="Barrero R.A."/>
            <person name="Guerrero F.D."/>
            <person name="Moolhuijzen P."/>
            <person name="Goolsby J.A."/>
            <person name="Tidwell J."/>
            <person name="Bellgard S.E."/>
            <person name="Bellgard M.I."/>
        </authorList>
    </citation>
    <scope>NUCLEOTIDE SEQUENCE</scope>
    <source>
        <tissue evidence="1">Shoot tissue taken approximately 20 cm above the soil surface</tissue>
    </source>
</reference>
<accession>A0A0A8Y237</accession>
<sequence length="28" mass="3305">MILFIFELDYVEVLHGSFTREIIAMGIF</sequence>
<dbReference type="AlphaFoldDB" id="A0A0A8Y237"/>
<evidence type="ECO:0000313" key="1">
    <source>
        <dbReference type="EMBL" id="JAD19250.1"/>
    </source>
</evidence>
<proteinExistence type="predicted"/>